<protein>
    <submittedName>
        <fullName evidence="1">Uncharacterized protein</fullName>
    </submittedName>
</protein>
<sequence>PWPTQHKRWIKRWKRHQEMTKSKCEVKKPTSIKEQRRRKRQLEAVREWIRTRHIVVIPTRGSEPYCGHPFCKRSHKVITEDEPVRTYPL</sequence>
<proteinExistence type="predicted"/>
<accession>A0A392RG32</accession>
<evidence type="ECO:0000313" key="1">
    <source>
        <dbReference type="EMBL" id="MCI35219.1"/>
    </source>
</evidence>
<keyword evidence="2" id="KW-1185">Reference proteome</keyword>
<dbReference type="AlphaFoldDB" id="A0A392RG32"/>
<organism evidence="1 2">
    <name type="scientific">Trifolium medium</name>
    <dbReference type="NCBI Taxonomy" id="97028"/>
    <lineage>
        <taxon>Eukaryota</taxon>
        <taxon>Viridiplantae</taxon>
        <taxon>Streptophyta</taxon>
        <taxon>Embryophyta</taxon>
        <taxon>Tracheophyta</taxon>
        <taxon>Spermatophyta</taxon>
        <taxon>Magnoliopsida</taxon>
        <taxon>eudicotyledons</taxon>
        <taxon>Gunneridae</taxon>
        <taxon>Pentapetalae</taxon>
        <taxon>rosids</taxon>
        <taxon>fabids</taxon>
        <taxon>Fabales</taxon>
        <taxon>Fabaceae</taxon>
        <taxon>Papilionoideae</taxon>
        <taxon>50 kb inversion clade</taxon>
        <taxon>NPAAA clade</taxon>
        <taxon>Hologalegina</taxon>
        <taxon>IRL clade</taxon>
        <taxon>Trifolieae</taxon>
        <taxon>Trifolium</taxon>
    </lineage>
</organism>
<evidence type="ECO:0000313" key="2">
    <source>
        <dbReference type="Proteomes" id="UP000265520"/>
    </source>
</evidence>
<name>A0A392RG32_9FABA</name>
<dbReference type="Proteomes" id="UP000265520">
    <property type="component" value="Unassembled WGS sequence"/>
</dbReference>
<comment type="caution">
    <text evidence="1">The sequence shown here is derived from an EMBL/GenBank/DDBJ whole genome shotgun (WGS) entry which is preliminary data.</text>
</comment>
<feature type="non-terminal residue" evidence="1">
    <location>
        <position position="1"/>
    </location>
</feature>
<dbReference type="EMBL" id="LXQA010221322">
    <property type="protein sequence ID" value="MCI35219.1"/>
    <property type="molecule type" value="Genomic_DNA"/>
</dbReference>
<reference evidence="1 2" key="1">
    <citation type="journal article" date="2018" name="Front. Plant Sci.">
        <title>Red Clover (Trifolium pratense) and Zigzag Clover (T. medium) - A Picture of Genomic Similarities and Differences.</title>
        <authorList>
            <person name="Dluhosova J."/>
            <person name="Istvanek J."/>
            <person name="Nedelnik J."/>
            <person name="Repkova J."/>
        </authorList>
    </citation>
    <scope>NUCLEOTIDE SEQUENCE [LARGE SCALE GENOMIC DNA]</scope>
    <source>
        <strain evidence="2">cv. 10/8</strain>
        <tissue evidence="1">Leaf</tissue>
    </source>
</reference>